<name>A0A8S0VXI7_CYCAE</name>
<feature type="region of interest" description="Disordered" evidence="1">
    <location>
        <begin position="109"/>
        <end position="145"/>
    </location>
</feature>
<feature type="compositionally biased region" description="Basic and acidic residues" evidence="1">
    <location>
        <begin position="109"/>
        <end position="121"/>
    </location>
</feature>
<evidence type="ECO:0000313" key="3">
    <source>
        <dbReference type="Proteomes" id="UP000467700"/>
    </source>
</evidence>
<gene>
    <name evidence="2" type="ORF">AAE3_LOCUS3281</name>
</gene>
<dbReference type="Proteomes" id="UP000467700">
    <property type="component" value="Unassembled WGS sequence"/>
</dbReference>
<comment type="caution">
    <text evidence="2">The sequence shown here is derived from an EMBL/GenBank/DDBJ whole genome shotgun (WGS) entry which is preliminary data.</text>
</comment>
<evidence type="ECO:0000313" key="2">
    <source>
        <dbReference type="EMBL" id="CAA7260861.1"/>
    </source>
</evidence>
<dbReference type="OrthoDB" id="10355416at2759"/>
<protein>
    <submittedName>
        <fullName evidence="2">Uncharacterized protein</fullName>
    </submittedName>
</protein>
<keyword evidence="3" id="KW-1185">Reference proteome</keyword>
<accession>A0A8S0VXI7</accession>
<organism evidence="2 3">
    <name type="scientific">Cyclocybe aegerita</name>
    <name type="common">Black poplar mushroom</name>
    <name type="synonym">Agrocybe aegerita</name>
    <dbReference type="NCBI Taxonomy" id="1973307"/>
    <lineage>
        <taxon>Eukaryota</taxon>
        <taxon>Fungi</taxon>
        <taxon>Dikarya</taxon>
        <taxon>Basidiomycota</taxon>
        <taxon>Agaricomycotina</taxon>
        <taxon>Agaricomycetes</taxon>
        <taxon>Agaricomycetidae</taxon>
        <taxon>Agaricales</taxon>
        <taxon>Agaricineae</taxon>
        <taxon>Bolbitiaceae</taxon>
        <taxon>Cyclocybe</taxon>
    </lineage>
</organism>
<dbReference type="AlphaFoldDB" id="A0A8S0VXI7"/>
<dbReference type="EMBL" id="CACVBS010000031">
    <property type="protein sequence ID" value="CAA7260861.1"/>
    <property type="molecule type" value="Genomic_DNA"/>
</dbReference>
<proteinExistence type="predicted"/>
<sequence length="236" mass="26232">MPRTPAWSTAFKALHSGLCDKLTILEKVLRSSDHSVIEVMLEATSDVASKVIAQIEADKVPAGDITAHEPLFKLRQAYETHEEASDGKYTFPAKYRAIRSFLRNVLERRSAQEARPSEKARSSKSQAAAQLDAKRPRIDAPTYPDSTTVANTLSSIVHNSATESVIAKARNIATSPFVDAPEDVLRSTLHDQSVSVQVVAHKIYALLQMYDILVSQYDELVKRLEDRTQHVQEGTF</sequence>
<evidence type="ECO:0000256" key="1">
    <source>
        <dbReference type="SAM" id="MobiDB-lite"/>
    </source>
</evidence>
<reference evidence="2 3" key="1">
    <citation type="submission" date="2020-01" db="EMBL/GenBank/DDBJ databases">
        <authorList>
            <person name="Gupta K D."/>
        </authorList>
    </citation>
    <scope>NUCLEOTIDE SEQUENCE [LARGE SCALE GENOMIC DNA]</scope>
</reference>